<dbReference type="EMBL" id="AP026802">
    <property type="protein sequence ID" value="BDR58298.1"/>
    <property type="molecule type" value="Genomic_DNA"/>
</dbReference>
<organism evidence="2 3">
    <name type="scientific">Xylocopilactobacillus apicola</name>
    <dbReference type="NCBI Taxonomy" id="2932184"/>
    <lineage>
        <taxon>Bacteria</taxon>
        <taxon>Bacillati</taxon>
        <taxon>Bacillota</taxon>
        <taxon>Bacilli</taxon>
        <taxon>Lactobacillales</taxon>
        <taxon>Lactobacillaceae</taxon>
        <taxon>Xylocopilactobacillus</taxon>
    </lineage>
</organism>
<proteinExistence type="predicted"/>
<evidence type="ECO:0000256" key="1">
    <source>
        <dbReference type="SAM" id="Phobius"/>
    </source>
</evidence>
<evidence type="ECO:0000313" key="3">
    <source>
        <dbReference type="Proteomes" id="UP001321861"/>
    </source>
</evidence>
<sequence>MSKIQLLSLILLILFVVLIGTINIFLINIAPRYKVKLSHWVWAPLTVALFMETKDKYVNSILPVFFLLFFIFAIIFAISYSLTFHSFNYRRFIKQIRRILNFLLLWWYLIFFVIGLIVK</sequence>
<keyword evidence="1" id="KW-0472">Membrane</keyword>
<protein>
    <recommendedName>
        <fullName evidence="4">DUF3397 domain-containing protein</fullName>
    </recommendedName>
</protein>
<keyword evidence="3" id="KW-1185">Reference proteome</keyword>
<dbReference type="Proteomes" id="UP001321861">
    <property type="component" value="Chromosome"/>
</dbReference>
<feature type="transmembrane region" description="Helical" evidence="1">
    <location>
        <begin position="99"/>
        <end position="118"/>
    </location>
</feature>
<accession>A0AAU9DSN4</accession>
<dbReference type="AlphaFoldDB" id="A0AAU9DSN4"/>
<dbReference type="RefSeq" id="WP_425613254.1">
    <property type="nucleotide sequence ID" value="NZ_AP026802.1"/>
</dbReference>
<name>A0AAU9DSN4_9LACO</name>
<keyword evidence="1" id="KW-1133">Transmembrane helix</keyword>
<evidence type="ECO:0000313" key="2">
    <source>
        <dbReference type="EMBL" id="BDR58298.1"/>
    </source>
</evidence>
<dbReference type="KEGG" id="xap:XA3_07390"/>
<feature type="transmembrane region" description="Helical" evidence="1">
    <location>
        <begin position="6"/>
        <end position="26"/>
    </location>
</feature>
<dbReference type="Pfam" id="PF11877">
    <property type="entry name" value="DUF3397"/>
    <property type="match status" value="1"/>
</dbReference>
<gene>
    <name evidence="2" type="ORF">XA3_07390</name>
</gene>
<dbReference type="InterPro" id="IPR024515">
    <property type="entry name" value="DUF3397"/>
</dbReference>
<keyword evidence="1" id="KW-0812">Transmembrane</keyword>
<evidence type="ECO:0008006" key="4">
    <source>
        <dbReference type="Google" id="ProtNLM"/>
    </source>
</evidence>
<reference evidence="2 3" key="1">
    <citation type="journal article" date="2023" name="Microbiol. Spectr.">
        <title>Symbiosis of Carpenter Bees with Uncharacterized Lactic Acid Bacteria Showing NAD Auxotrophy.</title>
        <authorList>
            <person name="Kawasaki S."/>
            <person name="Ozawa K."/>
            <person name="Mori T."/>
            <person name="Yamamoto A."/>
            <person name="Ito M."/>
            <person name="Ohkuma M."/>
            <person name="Sakamoto M."/>
            <person name="Matsutani M."/>
        </authorList>
    </citation>
    <scope>NUCLEOTIDE SEQUENCE [LARGE SCALE GENOMIC DNA]</scope>
    <source>
        <strain evidence="2 3">XA3</strain>
    </source>
</reference>
<feature type="transmembrane region" description="Helical" evidence="1">
    <location>
        <begin position="57"/>
        <end position="78"/>
    </location>
</feature>